<dbReference type="EMBL" id="AP021906">
    <property type="protein sequence ID" value="BBP92031.1"/>
    <property type="molecule type" value="Genomic_DNA"/>
</dbReference>
<reference evidence="1 2" key="1">
    <citation type="submission" date="2019-12" db="EMBL/GenBank/DDBJ databases">
        <title>Full genome sequence of a Bacillus safensis strain isolated from commercially available natto in Indonesia.</title>
        <authorList>
            <person name="Yoshida M."/>
            <person name="Uomi M."/>
            <person name="Waturangi D."/>
            <person name="Ekaputri J.J."/>
            <person name="Setiamarga D.H.E."/>
        </authorList>
    </citation>
    <scope>NUCLEOTIDE SEQUENCE [LARGE SCALE GENOMIC DNA]</scope>
    <source>
        <strain evidence="1 2">IDN1</strain>
    </source>
</reference>
<organism evidence="1 2">
    <name type="scientific">Bacillus safensis</name>
    <dbReference type="NCBI Taxonomy" id="561879"/>
    <lineage>
        <taxon>Bacteria</taxon>
        <taxon>Bacillati</taxon>
        <taxon>Bacillota</taxon>
        <taxon>Bacilli</taxon>
        <taxon>Bacillales</taxon>
        <taxon>Bacillaceae</taxon>
        <taxon>Bacillus</taxon>
    </lineage>
</organism>
<dbReference type="Gene3D" id="1.10.287.1060">
    <property type="entry name" value="ESAT-6-like"/>
    <property type="match status" value="2"/>
</dbReference>
<dbReference type="AlphaFoldDB" id="A0A5S9MGE1"/>
<gene>
    <name evidence="1" type="primary">yukE</name>
    <name evidence="1" type="ORF">BsIDN1_56490</name>
</gene>
<name>A0A5S9MGE1_BACIA</name>
<evidence type="ECO:0000313" key="2">
    <source>
        <dbReference type="Proteomes" id="UP000464658"/>
    </source>
</evidence>
<proteinExistence type="predicted"/>
<sequence length="101" mass="11319">MRNMSGIIRVTPEELRATAKQYGVESQEVLNQVDRLNRMISDLKNECGKVLLVKHLLINTSSLSLLFIKMSDLLTDVSNQLDQTANTLESTDQDIASQIRG</sequence>
<dbReference type="Proteomes" id="UP000464658">
    <property type="component" value="Chromosome"/>
</dbReference>
<evidence type="ECO:0000313" key="1">
    <source>
        <dbReference type="EMBL" id="BBP92031.1"/>
    </source>
</evidence>
<accession>A0A5S9MGE1</accession>
<protein>
    <submittedName>
        <fullName evidence="1">Protein YukE</fullName>
    </submittedName>
</protein>